<dbReference type="GO" id="GO:0016020">
    <property type="term" value="C:membrane"/>
    <property type="evidence" value="ECO:0007669"/>
    <property type="project" value="UniProtKB-SubCell"/>
</dbReference>
<name>A0A250IBN6_9BACT</name>
<keyword evidence="4 5" id="KW-0472">Membrane</keyword>
<feature type="transmembrane region" description="Helical" evidence="5">
    <location>
        <begin position="60"/>
        <end position="78"/>
    </location>
</feature>
<feature type="domain" description="Methylamine utilisation protein MauE" evidence="6">
    <location>
        <begin position="16"/>
        <end position="100"/>
    </location>
</feature>
<comment type="subcellular location">
    <subcellularLocation>
        <location evidence="1">Membrane</location>
        <topology evidence="1">Multi-pass membrane protein</topology>
    </subcellularLocation>
</comment>
<proteinExistence type="predicted"/>
<reference evidence="7 8" key="1">
    <citation type="submission" date="2017-06" db="EMBL/GenBank/DDBJ databases">
        <authorList>
            <person name="Kim H.J."/>
            <person name="Triplett B.A."/>
        </authorList>
    </citation>
    <scope>NUCLEOTIDE SEQUENCE [LARGE SCALE GENOMIC DNA]</scope>
    <source>
        <strain evidence="7 8">DSM 14713</strain>
    </source>
</reference>
<dbReference type="RefSeq" id="WP_218920890.1">
    <property type="nucleotide sequence ID" value="NZ_CP022163.1"/>
</dbReference>
<evidence type="ECO:0000313" key="7">
    <source>
        <dbReference type="EMBL" id="ATB28643.1"/>
    </source>
</evidence>
<protein>
    <recommendedName>
        <fullName evidence="6">Methylamine utilisation protein MauE domain-containing protein</fullName>
    </recommendedName>
</protein>
<dbReference type="EMBL" id="CP022163">
    <property type="protein sequence ID" value="ATB28643.1"/>
    <property type="molecule type" value="Genomic_DNA"/>
</dbReference>
<feature type="transmembrane region" description="Helical" evidence="5">
    <location>
        <begin position="109"/>
        <end position="127"/>
    </location>
</feature>
<dbReference type="GO" id="GO:0030416">
    <property type="term" value="P:methylamine metabolic process"/>
    <property type="evidence" value="ECO:0007669"/>
    <property type="project" value="InterPro"/>
</dbReference>
<keyword evidence="3 5" id="KW-1133">Transmembrane helix</keyword>
<evidence type="ECO:0000256" key="1">
    <source>
        <dbReference type="ARBA" id="ARBA00004141"/>
    </source>
</evidence>
<gene>
    <name evidence="7" type="ORF">MEBOL_002092</name>
</gene>
<keyword evidence="8" id="KW-1185">Reference proteome</keyword>
<dbReference type="InterPro" id="IPR009908">
    <property type="entry name" value="Methylamine_util_MauE"/>
</dbReference>
<sequence>MSDRTSTVSDAALGHLVLRAMLGVNMAVHGLTRVGDPNAFAQGLVTAFASTPLPSWSVRAFALVLPFVELTVGLGLLVGWHLRVFLLLGGLTLVSLTFGTCLRQDWNSAGLQLIYGFAFAWLLRHAADARFCVDSWRAGRDSR</sequence>
<evidence type="ECO:0000256" key="3">
    <source>
        <dbReference type="ARBA" id="ARBA00022989"/>
    </source>
</evidence>
<dbReference type="AlphaFoldDB" id="A0A250IBN6"/>
<dbReference type="Proteomes" id="UP000217289">
    <property type="component" value="Chromosome"/>
</dbReference>
<keyword evidence="2 5" id="KW-0812">Transmembrane</keyword>
<accession>A0A250IBN6</accession>
<organism evidence="7 8">
    <name type="scientific">Melittangium boletus DSM 14713</name>
    <dbReference type="NCBI Taxonomy" id="1294270"/>
    <lineage>
        <taxon>Bacteria</taxon>
        <taxon>Pseudomonadati</taxon>
        <taxon>Myxococcota</taxon>
        <taxon>Myxococcia</taxon>
        <taxon>Myxococcales</taxon>
        <taxon>Cystobacterineae</taxon>
        <taxon>Archangiaceae</taxon>
        <taxon>Melittangium</taxon>
    </lineage>
</organism>
<evidence type="ECO:0000256" key="2">
    <source>
        <dbReference type="ARBA" id="ARBA00022692"/>
    </source>
</evidence>
<evidence type="ECO:0000259" key="6">
    <source>
        <dbReference type="Pfam" id="PF07291"/>
    </source>
</evidence>
<evidence type="ECO:0000256" key="4">
    <source>
        <dbReference type="ARBA" id="ARBA00023136"/>
    </source>
</evidence>
<dbReference type="Pfam" id="PF07291">
    <property type="entry name" value="MauE"/>
    <property type="match status" value="1"/>
</dbReference>
<evidence type="ECO:0000256" key="5">
    <source>
        <dbReference type="SAM" id="Phobius"/>
    </source>
</evidence>
<dbReference type="KEGG" id="mbd:MEBOL_002092"/>
<evidence type="ECO:0000313" key="8">
    <source>
        <dbReference type="Proteomes" id="UP000217289"/>
    </source>
</evidence>
<feature type="transmembrane region" description="Helical" evidence="5">
    <location>
        <begin position="84"/>
        <end position="102"/>
    </location>
</feature>